<keyword evidence="1" id="KW-0812">Transmembrane</keyword>
<gene>
    <name evidence="2" type="ORF">CROS1456_LOCUS2332</name>
    <name evidence="3" type="ORF">HKI87_13g73820</name>
</gene>
<keyword evidence="1" id="KW-1133">Transmembrane helix</keyword>
<evidence type="ECO:0000313" key="2">
    <source>
        <dbReference type="EMBL" id="CAE0189261.1"/>
    </source>
</evidence>
<feature type="transmembrane region" description="Helical" evidence="1">
    <location>
        <begin position="29"/>
        <end position="48"/>
    </location>
</feature>
<accession>A0A7S3FNX4</accession>
<sequence>MQWLNPAAAGCLGASGGALLRLVSTSSSSSISAGFLLVGYALSQALMWTFHNRALGELSLLRATSVTLASNACASACLGAALFQEPVTRKTVAGVGLLLGGSLLIVRGRESAPKKNKKEKQR</sequence>
<evidence type="ECO:0000256" key="1">
    <source>
        <dbReference type="SAM" id="Phobius"/>
    </source>
</evidence>
<dbReference type="InterPro" id="IPR039632">
    <property type="entry name" value="TMEM42"/>
</dbReference>
<name>A0A7S3FNX4_9CHLO</name>
<dbReference type="Proteomes" id="UP001472866">
    <property type="component" value="Chromosome 13"/>
</dbReference>
<keyword evidence="1" id="KW-0472">Membrane</keyword>
<evidence type="ECO:0000313" key="4">
    <source>
        <dbReference type="Proteomes" id="UP001472866"/>
    </source>
</evidence>
<dbReference type="EMBL" id="CP151513">
    <property type="protein sequence ID" value="WZN65820.1"/>
    <property type="molecule type" value="Genomic_DNA"/>
</dbReference>
<dbReference type="AlphaFoldDB" id="A0A7S3FNX4"/>
<protein>
    <recommendedName>
        <fullName evidence="5">EamA domain-containing protein</fullName>
    </recommendedName>
</protein>
<dbReference type="InterPro" id="IPR037185">
    <property type="entry name" value="EmrE-like"/>
</dbReference>
<dbReference type="SUPFAM" id="SSF103481">
    <property type="entry name" value="Multidrug resistance efflux transporter EmrE"/>
    <property type="match status" value="1"/>
</dbReference>
<organism evidence="2">
    <name type="scientific">Chloropicon roscoffensis</name>
    <dbReference type="NCBI Taxonomy" id="1461544"/>
    <lineage>
        <taxon>Eukaryota</taxon>
        <taxon>Viridiplantae</taxon>
        <taxon>Chlorophyta</taxon>
        <taxon>Chloropicophyceae</taxon>
        <taxon>Chloropicales</taxon>
        <taxon>Chloropicaceae</taxon>
        <taxon>Chloropicon</taxon>
    </lineage>
</organism>
<reference evidence="2" key="1">
    <citation type="submission" date="2021-01" db="EMBL/GenBank/DDBJ databases">
        <authorList>
            <person name="Corre E."/>
            <person name="Pelletier E."/>
            <person name="Niang G."/>
            <person name="Scheremetjew M."/>
            <person name="Finn R."/>
            <person name="Kale V."/>
            <person name="Holt S."/>
            <person name="Cochrane G."/>
            <person name="Meng A."/>
            <person name="Brown T."/>
            <person name="Cohen L."/>
        </authorList>
    </citation>
    <scope>NUCLEOTIDE SEQUENCE</scope>
    <source>
        <strain evidence="2">RCC1871</strain>
    </source>
</reference>
<dbReference type="EMBL" id="HBHZ01002996">
    <property type="protein sequence ID" value="CAE0189261.1"/>
    <property type="molecule type" value="Transcribed_RNA"/>
</dbReference>
<dbReference type="PANTHER" id="PTHR31965">
    <property type="entry name" value="TRANSMEMBRANE PROTEIN 42"/>
    <property type="match status" value="1"/>
</dbReference>
<reference evidence="3 4" key="2">
    <citation type="submission" date="2024-03" db="EMBL/GenBank/DDBJ databases">
        <title>Complete genome sequence of the green alga Chloropicon roscoffensis RCC1871.</title>
        <authorList>
            <person name="Lemieux C."/>
            <person name="Pombert J.-F."/>
            <person name="Otis C."/>
            <person name="Turmel M."/>
        </authorList>
    </citation>
    <scope>NUCLEOTIDE SEQUENCE [LARGE SCALE GENOMIC DNA]</scope>
    <source>
        <strain evidence="3 4">RCC1871</strain>
    </source>
</reference>
<proteinExistence type="predicted"/>
<dbReference type="Gene3D" id="1.10.3730.20">
    <property type="match status" value="1"/>
</dbReference>
<keyword evidence="4" id="KW-1185">Reference proteome</keyword>
<evidence type="ECO:0000313" key="3">
    <source>
        <dbReference type="EMBL" id="WZN65820.1"/>
    </source>
</evidence>
<evidence type="ECO:0008006" key="5">
    <source>
        <dbReference type="Google" id="ProtNLM"/>
    </source>
</evidence>
<dbReference type="PANTHER" id="PTHR31965:SF1">
    <property type="entry name" value="TRANSMEMBRANE PROTEIN 42"/>
    <property type="match status" value="1"/>
</dbReference>